<accession>A0A1X1RLI8</accession>
<organism evidence="2 3">
    <name type="scientific">Mycolicibacterium fallax</name>
    <name type="common">Mycobacterium fallax</name>
    <dbReference type="NCBI Taxonomy" id="1793"/>
    <lineage>
        <taxon>Bacteria</taxon>
        <taxon>Bacillati</taxon>
        <taxon>Actinomycetota</taxon>
        <taxon>Actinomycetes</taxon>
        <taxon>Mycobacteriales</taxon>
        <taxon>Mycobacteriaceae</taxon>
        <taxon>Mycolicibacterium</taxon>
    </lineage>
</organism>
<protein>
    <submittedName>
        <fullName evidence="2">Uncharacterized protein</fullName>
    </submittedName>
</protein>
<dbReference type="STRING" id="1793.AWC04_01470"/>
<proteinExistence type="predicted"/>
<gene>
    <name evidence="2" type="ORF">AWC04_01470</name>
</gene>
<comment type="caution">
    <text evidence="2">The sequence shown here is derived from an EMBL/GenBank/DDBJ whole genome shotgun (WGS) entry which is preliminary data.</text>
</comment>
<evidence type="ECO:0000256" key="1">
    <source>
        <dbReference type="SAM" id="MobiDB-lite"/>
    </source>
</evidence>
<feature type="compositionally biased region" description="Basic and acidic residues" evidence="1">
    <location>
        <begin position="60"/>
        <end position="74"/>
    </location>
</feature>
<dbReference type="Proteomes" id="UP000193484">
    <property type="component" value="Unassembled WGS sequence"/>
</dbReference>
<keyword evidence="3" id="KW-1185">Reference proteome</keyword>
<name>A0A1X1RLI8_MYCFA</name>
<dbReference type="AlphaFoldDB" id="A0A1X1RLI8"/>
<reference evidence="2 3" key="1">
    <citation type="submission" date="2016-01" db="EMBL/GenBank/DDBJ databases">
        <title>The new phylogeny of the genus Mycobacterium.</title>
        <authorList>
            <person name="Tarcisio F."/>
            <person name="Conor M."/>
            <person name="Antonella G."/>
            <person name="Elisabetta G."/>
            <person name="Giulia F.S."/>
            <person name="Sara T."/>
            <person name="Anna F."/>
            <person name="Clotilde B."/>
            <person name="Roberto B."/>
            <person name="Veronica D.S."/>
            <person name="Fabio R."/>
            <person name="Monica P."/>
            <person name="Olivier J."/>
            <person name="Enrico T."/>
            <person name="Nicola S."/>
        </authorList>
    </citation>
    <scope>NUCLEOTIDE SEQUENCE [LARGE SCALE GENOMIC DNA]</scope>
    <source>
        <strain evidence="2 3">DSM 44179</strain>
    </source>
</reference>
<feature type="region of interest" description="Disordered" evidence="1">
    <location>
        <begin position="47"/>
        <end position="74"/>
    </location>
</feature>
<evidence type="ECO:0000313" key="2">
    <source>
        <dbReference type="EMBL" id="ORV09131.1"/>
    </source>
</evidence>
<evidence type="ECO:0000313" key="3">
    <source>
        <dbReference type="Proteomes" id="UP000193484"/>
    </source>
</evidence>
<sequence length="74" mass="8312">MPSGVMVSVQPGQKVLSRWCSRQRGPRLAGWVGPPLLRAMMWSRSQSVAGRSQPGWRQVMSRERMNSSSRAEGR</sequence>
<dbReference type="EMBL" id="LQOJ01000010">
    <property type="protein sequence ID" value="ORV09131.1"/>
    <property type="molecule type" value="Genomic_DNA"/>
</dbReference>